<sequence length="82" mass="9684">MLSMLDYDTDPDASLEKPAWISETSWAVMLPDAQLCFWQSEMDRMEKVLVHTREDEAADRRTLRTMSYLETRLAFCERKIAH</sequence>
<evidence type="ECO:0000313" key="1">
    <source>
        <dbReference type="EMBL" id="KAL3678413.1"/>
    </source>
</evidence>
<evidence type="ECO:0000313" key="2">
    <source>
        <dbReference type="Proteomes" id="UP001633002"/>
    </source>
</evidence>
<comment type="caution">
    <text evidence="1">The sequence shown here is derived from an EMBL/GenBank/DDBJ whole genome shotgun (WGS) entry which is preliminary data.</text>
</comment>
<accession>A0ABD3GHM5</accession>
<proteinExistence type="predicted"/>
<organism evidence="1 2">
    <name type="scientific">Riccia sorocarpa</name>
    <dbReference type="NCBI Taxonomy" id="122646"/>
    <lineage>
        <taxon>Eukaryota</taxon>
        <taxon>Viridiplantae</taxon>
        <taxon>Streptophyta</taxon>
        <taxon>Embryophyta</taxon>
        <taxon>Marchantiophyta</taxon>
        <taxon>Marchantiopsida</taxon>
        <taxon>Marchantiidae</taxon>
        <taxon>Marchantiales</taxon>
        <taxon>Ricciaceae</taxon>
        <taxon>Riccia</taxon>
    </lineage>
</organism>
<keyword evidence="2" id="KW-1185">Reference proteome</keyword>
<reference evidence="1 2" key="1">
    <citation type="submission" date="2024-09" db="EMBL/GenBank/DDBJ databases">
        <title>Chromosome-scale assembly of Riccia sorocarpa.</title>
        <authorList>
            <person name="Paukszto L."/>
        </authorList>
    </citation>
    <scope>NUCLEOTIDE SEQUENCE [LARGE SCALE GENOMIC DNA]</scope>
    <source>
        <strain evidence="1">LP-2024</strain>
        <tissue evidence="1">Aerial parts of the thallus</tissue>
    </source>
</reference>
<gene>
    <name evidence="1" type="ORF">R1sor_021369</name>
</gene>
<protein>
    <submittedName>
        <fullName evidence="1">Uncharacterized protein</fullName>
    </submittedName>
</protein>
<name>A0ABD3GHM5_9MARC</name>
<dbReference type="Proteomes" id="UP001633002">
    <property type="component" value="Unassembled WGS sequence"/>
</dbReference>
<dbReference type="AlphaFoldDB" id="A0ABD3GHM5"/>
<dbReference type="EMBL" id="JBJQOH010000007">
    <property type="protein sequence ID" value="KAL3678413.1"/>
    <property type="molecule type" value="Genomic_DNA"/>
</dbReference>